<comment type="caution">
    <text evidence="1">The sequence shown here is derived from an EMBL/GenBank/DDBJ whole genome shotgun (WGS) entry which is preliminary data.</text>
</comment>
<dbReference type="STRING" id="66851.MBORA_09230"/>
<keyword evidence="2" id="KW-1185">Reference proteome</keyword>
<gene>
    <name evidence="1" type="ORF">MBORA_09230</name>
</gene>
<dbReference type="PATRIC" id="fig|66851.6.peg.1014"/>
<evidence type="ECO:0000313" key="2">
    <source>
        <dbReference type="Proteomes" id="UP000077428"/>
    </source>
</evidence>
<protein>
    <submittedName>
        <fullName evidence="1">Uncharacterized protein</fullName>
    </submittedName>
</protein>
<accession>A0A166B8S8</accession>
<reference evidence="2" key="1">
    <citation type="journal article" date="2016" name="Genome Announc.">
        <title>Draft Genome Sequences of Methanobrevibacter curvatus DSM11111, Methanobrevibacter cuticularis DSM11139, Methanobrevibacter filiformis DSM11501, and Methanobrevibacter oralis DSM7256.</title>
        <authorList>
            <person name="Poehlein A."/>
            <person name="Seedorf H."/>
        </authorList>
    </citation>
    <scope>NUCLEOTIDE SEQUENCE [LARGE SCALE GENOMIC DNA]</scope>
    <source>
        <strain evidence="2">DSM 7256 / JCM 30027 / ZR</strain>
    </source>
</reference>
<dbReference type="Proteomes" id="UP000077428">
    <property type="component" value="Unassembled WGS sequence"/>
</dbReference>
<dbReference type="AlphaFoldDB" id="A0A166B8S8"/>
<name>A0A166B8S8_METOA</name>
<proteinExistence type="predicted"/>
<organism evidence="1 2">
    <name type="scientific">Methanobrevibacter oralis</name>
    <dbReference type="NCBI Taxonomy" id="66851"/>
    <lineage>
        <taxon>Archaea</taxon>
        <taxon>Methanobacteriati</taxon>
        <taxon>Methanobacteriota</taxon>
        <taxon>Methanomada group</taxon>
        <taxon>Methanobacteria</taxon>
        <taxon>Methanobacteriales</taxon>
        <taxon>Methanobacteriaceae</taxon>
        <taxon>Methanobrevibacter</taxon>
    </lineage>
</organism>
<dbReference type="EMBL" id="LWMU01000059">
    <property type="protein sequence ID" value="KZX13022.1"/>
    <property type="molecule type" value="Genomic_DNA"/>
</dbReference>
<evidence type="ECO:0000313" key="1">
    <source>
        <dbReference type="EMBL" id="KZX13022.1"/>
    </source>
</evidence>
<sequence>MLVNTLKHDLPNAMGCPIALVDNLKIELP</sequence>